<evidence type="ECO:0000313" key="2">
    <source>
        <dbReference type="Proteomes" id="UP001139353"/>
    </source>
</evidence>
<keyword evidence="2" id="KW-1185">Reference proteome</keyword>
<sequence length="90" mass="9484">MTAITSGTYGHSPLFGGSLRQLANSLFSSRPAAKKSAAAPISATSVASSFRVRVREANEVRDLARSVELHSPGFAADLYAAASRHEGYDD</sequence>
<gene>
    <name evidence="1" type="ORF">LPC04_18615</name>
</gene>
<dbReference type="Proteomes" id="UP001139353">
    <property type="component" value="Unassembled WGS sequence"/>
</dbReference>
<evidence type="ECO:0000313" key="1">
    <source>
        <dbReference type="EMBL" id="MCK9687721.1"/>
    </source>
</evidence>
<dbReference type="AlphaFoldDB" id="A0A9X2C1M7"/>
<proteinExistence type="predicted"/>
<dbReference type="RefSeq" id="WP_275683757.1">
    <property type="nucleotide sequence ID" value="NZ_JAJLJH010000005.1"/>
</dbReference>
<protein>
    <submittedName>
        <fullName evidence="1">Uncharacterized protein</fullName>
    </submittedName>
</protein>
<comment type="caution">
    <text evidence="1">The sequence shown here is derived from an EMBL/GenBank/DDBJ whole genome shotgun (WGS) entry which is preliminary data.</text>
</comment>
<reference evidence="1" key="1">
    <citation type="submission" date="2021-11" db="EMBL/GenBank/DDBJ databases">
        <title>BS-T2-15 a new species belonging to the Comamonadaceae family isolated from the soil of a French oak forest.</title>
        <authorList>
            <person name="Mieszkin S."/>
            <person name="Alain K."/>
        </authorList>
    </citation>
    <scope>NUCLEOTIDE SEQUENCE</scope>
    <source>
        <strain evidence="1">BS-T2-15</strain>
    </source>
</reference>
<organism evidence="1 2">
    <name type="scientific">Scleromatobacter humisilvae</name>
    <dbReference type="NCBI Taxonomy" id="2897159"/>
    <lineage>
        <taxon>Bacteria</taxon>
        <taxon>Pseudomonadati</taxon>
        <taxon>Pseudomonadota</taxon>
        <taxon>Betaproteobacteria</taxon>
        <taxon>Burkholderiales</taxon>
        <taxon>Sphaerotilaceae</taxon>
        <taxon>Scleromatobacter</taxon>
    </lineage>
</organism>
<name>A0A9X2C1M7_9BURK</name>
<dbReference type="EMBL" id="JAJLJH010000005">
    <property type="protein sequence ID" value="MCK9687721.1"/>
    <property type="molecule type" value="Genomic_DNA"/>
</dbReference>
<accession>A0A9X2C1M7</accession>